<feature type="region of interest" description="Disordered" evidence="2">
    <location>
        <begin position="47"/>
        <end position="66"/>
    </location>
</feature>
<dbReference type="InParanoid" id="A0A1E7FTQ0"/>
<dbReference type="KEGG" id="fcy:FRACYDRAFT_267941"/>
<dbReference type="InterPro" id="IPR000742">
    <property type="entry name" value="EGF"/>
</dbReference>
<gene>
    <name evidence="4" type="ORF">FRACYDRAFT_267941</name>
</gene>
<evidence type="ECO:0000313" key="4">
    <source>
        <dbReference type="EMBL" id="OEU21526.1"/>
    </source>
</evidence>
<organism evidence="4 5">
    <name type="scientific">Fragilariopsis cylindrus CCMP1102</name>
    <dbReference type="NCBI Taxonomy" id="635003"/>
    <lineage>
        <taxon>Eukaryota</taxon>
        <taxon>Sar</taxon>
        <taxon>Stramenopiles</taxon>
        <taxon>Ochrophyta</taxon>
        <taxon>Bacillariophyta</taxon>
        <taxon>Bacillariophyceae</taxon>
        <taxon>Bacillariophycidae</taxon>
        <taxon>Bacillariales</taxon>
        <taxon>Bacillariaceae</taxon>
        <taxon>Fragilariopsis</taxon>
    </lineage>
</organism>
<keyword evidence="1" id="KW-1015">Disulfide bond</keyword>
<evidence type="ECO:0000256" key="1">
    <source>
        <dbReference type="PROSITE-ProRule" id="PRU00076"/>
    </source>
</evidence>
<sequence>MNAGGFCPLDMDIVGERFCANGGTCGVNDCDCPDGFEGANCELAQVSTTSSPTSSPPTTDEPSSGAATPLHVARMVLGSWHIFALAIPSAIFCYY</sequence>
<dbReference type="PROSITE" id="PS01186">
    <property type="entry name" value="EGF_2"/>
    <property type="match status" value="1"/>
</dbReference>
<evidence type="ECO:0000256" key="2">
    <source>
        <dbReference type="SAM" id="MobiDB-lite"/>
    </source>
</evidence>
<dbReference type="PROSITE" id="PS00022">
    <property type="entry name" value="EGF_1"/>
    <property type="match status" value="1"/>
</dbReference>
<keyword evidence="1" id="KW-0245">EGF-like domain</keyword>
<accession>A0A1E7FTQ0</accession>
<keyword evidence="5" id="KW-1185">Reference proteome</keyword>
<dbReference type="Proteomes" id="UP000095751">
    <property type="component" value="Unassembled WGS sequence"/>
</dbReference>
<proteinExistence type="predicted"/>
<feature type="compositionally biased region" description="Low complexity" evidence="2">
    <location>
        <begin position="47"/>
        <end position="64"/>
    </location>
</feature>
<reference evidence="4 5" key="1">
    <citation type="submission" date="2016-09" db="EMBL/GenBank/DDBJ databases">
        <title>Extensive genetic diversity and differential bi-allelic expression allows diatom success in the polar Southern Ocean.</title>
        <authorList>
            <consortium name="DOE Joint Genome Institute"/>
            <person name="Mock T."/>
            <person name="Otillar R.P."/>
            <person name="Strauss J."/>
            <person name="Dupont C."/>
            <person name="Frickenhaus S."/>
            <person name="Maumus F."/>
            <person name="Mcmullan M."/>
            <person name="Sanges R."/>
            <person name="Schmutz J."/>
            <person name="Toseland A."/>
            <person name="Valas R."/>
            <person name="Veluchamy A."/>
            <person name="Ward B.J."/>
            <person name="Allen A."/>
            <person name="Barry K."/>
            <person name="Falciatore A."/>
            <person name="Ferrante M."/>
            <person name="Fortunato A.E."/>
            <person name="Gloeckner G."/>
            <person name="Gruber A."/>
            <person name="Hipkin R."/>
            <person name="Janech M."/>
            <person name="Kroth P."/>
            <person name="Leese F."/>
            <person name="Lindquist E."/>
            <person name="Lyon B.R."/>
            <person name="Martin J."/>
            <person name="Mayer C."/>
            <person name="Parker M."/>
            <person name="Quesneville H."/>
            <person name="Raymond J."/>
            <person name="Uhlig C."/>
            <person name="Valentin K.U."/>
            <person name="Worden A.Z."/>
            <person name="Armbrust E.V."/>
            <person name="Bowler C."/>
            <person name="Green B."/>
            <person name="Moulton V."/>
            <person name="Van Oosterhout C."/>
            <person name="Grigoriev I."/>
        </authorList>
    </citation>
    <scope>NUCLEOTIDE SEQUENCE [LARGE SCALE GENOMIC DNA]</scope>
    <source>
        <strain evidence="4 5">CCMP1102</strain>
    </source>
</reference>
<name>A0A1E7FTQ0_9STRA</name>
<dbReference type="SUPFAM" id="SSF57196">
    <property type="entry name" value="EGF/Laminin"/>
    <property type="match status" value="1"/>
</dbReference>
<dbReference type="EMBL" id="KV784354">
    <property type="protein sequence ID" value="OEU21526.1"/>
    <property type="molecule type" value="Genomic_DNA"/>
</dbReference>
<evidence type="ECO:0000313" key="5">
    <source>
        <dbReference type="Proteomes" id="UP000095751"/>
    </source>
</evidence>
<protein>
    <recommendedName>
        <fullName evidence="3">EGF-like domain-containing protein</fullName>
    </recommendedName>
</protein>
<dbReference type="CDD" id="cd00054">
    <property type="entry name" value="EGF_CA"/>
    <property type="match status" value="1"/>
</dbReference>
<feature type="domain" description="EGF-like" evidence="3">
    <location>
        <begin position="10"/>
        <end position="42"/>
    </location>
</feature>
<comment type="caution">
    <text evidence="1">Lacks conserved residue(s) required for the propagation of feature annotation.</text>
</comment>
<dbReference type="OrthoDB" id="6262482at2759"/>
<feature type="disulfide bond" evidence="1">
    <location>
        <begin position="32"/>
        <end position="41"/>
    </location>
</feature>
<dbReference type="AlphaFoldDB" id="A0A1E7FTQ0"/>
<dbReference type="PROSITE" id="PS50026">
    <property type="entry name" value="EGF_3"/>
    <property type="match status" value="1"/>
</dbReference>
<evidence type="ECO:0000259" key="3">
    <source>
        <dbReference type="PROSITE" id="PS50026"/>
    </source>
</evidence>
<dbReference type="Gene3D" id="2.10.25.10">
    <property type="entry name" value="Laminin"/>
    <property type="match status" value="1"/>
</dbReference>